<dbReference type="HOGENOM" id="CLU_2160755_0_0_1"/>
<evidence type="ECO:0000313" key="4">
    <source>
        <dbReference type="Proteomes" id="UP000014760"/>
    </source>
</evidence>
<dbReference type="Proteomes" id="UP000014760">
    <property type="component" value="Unassembled WGS sequence"/>
</dbReference>
<dbReference type="EMBL" id="KB294299">
    <property type="protein sequence ID" value="ELU14790.1"/>
    <property type="molecule type" value="Genomic_DNA"/>
</dbReference>
<name>R7VGH6_CAPTE</name>
<reference evidence="2 4" key="2">
    <citation type="journal article" date="2013" name="Nature">
        <title>Insights into bilaterian evolution from three spiralian genomes.</title>
        <authorList>
            <person name="Simakov O."/>
            <person name="Marletaz F."/>
            <person name="Cho S.J."/>
            <person name="Edsinger-Gonzales E."/>
            <person name="Havlak P."/>
            <person name="Hellsten U."/>
            <person name="Kuo D.H."/>
            <person name="Larsson T."/>
            <person name="Lv J."/>
            <person name="Arendt D."/>
            <person name="Savage R."/>
            <person name="Osoegawa K."/>
            <person name="de Jong P."/>
            <person name="Grimwood J."/>
            <person name="Chapman J.A."/>
            <person name="Shapiro H."/>
            <person name="Aerts A."/>
            <person name="Otillar R.P."/>
            <person name="Terry A.Y."/>
            <person name="Boore J.L."/>
            <person name="Grigoriev I.V."/>
            <person name="Lindberg D.R."/>
            <person name="Seaver E.C."/>
            <person name="Weisblat D.A."/>
            <person name="Putnam N.H."/>
            <person name="Rokhsar D.S."/>
        </authorList>
    </citation>
    <scope>NUCLEOTIDE SEQUENCE</scope>
    <source>
        <strain evidence="2 4">I ESC-2004</strain>
    </source>
</reference>
<protein>
    <submittedName>
        <fullName evidence="2 3">Uncharacterized protein</fullName>
    </submittedName>
</protein>
<feature type="region of interest" description="Disordered" evidence="1">
    <location>
        <begin position="1"/>
        <end position="36"/>
    </location>
</feature>
<organism evidence="2">
    <name type="scientific">Capitella teleta</name>
    <name type="common">Polychaete worm</name>
    <dbReference type="NCBI Taxonomy" id="283909"/>
    <lineage>
        <taxon>Eukaryota</taxon>
        <taxon>Metazoa</taxon>
        <taxon>Spiralia</taxon>
        <taxon>Lophotrochozoa</taxon>
        <taxon>Annelida</taxon>
        <taxon>Polychaeta</taxon>
        <taxon>Sedentaria</taxon>
        <taxon>Scolecida</taxon>
        <taxon>Capitellidae</taxon>
        <taxon>Capitella</taxon>
    </lineage>
</organism>
<feature type="region of interest" description="Disordered" evidence="1">
    <location>
        <begin position="91"/>
        <end position="111"/>
    </location>
</feature>
<evidence type="ECO:0000313" key="2">
    <source>
        <dbReference type="EMBL" id="ELU14790.1"/>
    </source>
</evidence>
<gene>
    <name evidence="2" type="ORF">CAPTEDRAFT_210016</name>
</gene>
<dbReference type="EnsemblMetazoa" id="CapteT210016">
    <property type="protein sequence ID" value="CapteP210016"/>
    <property type="gene ID" value="CapteG210016"/>
</dbReference>
<evidence type="ECO:0000256" key="1">
    <source>
        <dbReference type="SAM" id="MobiDB-lite"/>
    </source>
</evidence>
<reference evidence="4" key="1">
    <citation type="submission" date="2012-12" db="EMBL/GenBank/DDBJ databases">
        <authorList>
            <person name="Hellsten U."/>
            <person name="Grimwood J."/>
            <person name="Chapman J.A."/>
            <person name="Shapiro H."/>
            <person name="Aerts A."/>
            <person name="Otillar R.P."/>
            <person name="Terry A.Y."/>
            <person name="Boore J.L."/>
            <person name="Simakov O."/>
            <person name="Marletaz F."/>
            <person name="Cho S.-J."/>
            <person name="Edsinger-Gonzales E."/>
            <person name="Havlak P."/>
            <person name="Kuo D.-H."/>
            <person name="Larsson T."/>
            <person name="Lv J."/>
            <person name="Arendt D."/>
            <person name="Savage R."/>
            <person name="Osoegawa K."/>
            <person name="de Jong P."/>
            <person name="Lindberg D.R."/>
            <person name="Seaver E.C."/>
            <person name="Weisblat D.A."/>
            <person name="Putnam N.H."/>
            <person name="Grigoriev I.V."/>
            <person name="Rokhsar D.S."/>
        </authorList>
    </citation>
    <scope>NUCLEOTIDE SEQUENCE</scope>
    <source>
        <strain evidence="4">I ESC-2004</strain>
    </source>
</reference>
<accession>R7VGH6</accession>
<proteinExistence type="predicted"/>
<reference evidence="3" key="3">
    <citation type="submission" date="2015-06" db="UniProtKB">
        <authorList>
            <consortium name="EnsemblMetazoa"/>
        </authorList>
    </citation>
    <scope>IDENTIFICATION</scope>
</reference>
<sequence length="111" mass="12241">MTLVRIRDATSRFRTEPGPLSPPSKGMPGQSVNIPDNDRKKLHKLLAAKISEMQETSLNPADKTIEEDMEVAPRLTKKTALDSILGEEFACANPPNHTKKAHSHFTRTGPP</sequence>
<dbReference type="EMBL" id="AMQN01004763">
    <property type="status" value="NOT_ANNOTATED_CDS"/>
    <property type="molecule type" value="Genomic_DNA"/>
</dbReference>
<keyword evidence="4" id="KW-1185">Reference proteome</keyword>
<feature type="compositionally biased region" description="Basic and acidic residues" evidence="1">
    <location>
        <begin position="1"/>
        <end position="15"/>
    </location>
</feature>
<dbReference type="AlphaFoldDB" id="R7VGH6"/>
<evidence type="ECO:0000313" key="3">
    <source>
        <dbReference type="EnsemblMetazoa" id="CapteP210016"/>
    </source>
</evidence>